<dbReference type="AlphaFoldDB" id="A0AAD5SFM9"/>
<evidence type="ECO:0000256" key="11">
    <source>
        <dbReference type="PIRNR" id="PIRNR028865"/>
    </source>
</evidence>
<dbReference type="GO" id="GO:0031201">
    <property type="term" value="C:SNARE complex"/>
    <property type="evidence" value="ECO:0007669"/>
    <property type="project" value="TreeGrafter"/>
</dbReference>
<dbReference type="GO" id="GO:0031902">
    <property type="term" value="C:late endosome membrane"/>
    <property type="evidence" value="ECO:0007669"/>
    <property type="project" value="TreeGrafter"/>
</dbReference>
<evidence type="ECO:0000256" key="9">
    <source>
        <dbReference type="ARBA" id="ARBA00037983"/>
    </source>
</evidence>
<keyword evidence="5 11" id="KW-0653">Protein transport</keyword>
<dbReference type="GO" id="GO:0000149">
    <property type="term" value="F:SNARE binding"/>
    <property type="evidence" value="ECO:0007669"/>
    <property type="project" value="TreeGrafter"/>
</dbReference>
<organism evidence="14 15">
    <name type="scientific">Rhizophlyctis rosea</name>
    <dbReference type="NCBI Taxonomy" id="64517"/>
    <lineage>
        <taxon>Eukaryota</taxon>
        <taxon>Fungi</taxon>
        <taxon>Fungi incertae sedis</taxon>
        <taxon>Chytridiomycota</taxon>
        <taxon>Chytridiomycota incertae sedis</taxon>
        <taxon>Chytridiomycetes</taxon>
        <taxon>Rhizophlyctidales</taxon>
        <taxon>Rhizophlyctidaceae</taxon>
        <taxon>Rhizophlyctis</taxon>
    </lineage>
</organism>
<evidence type="ECO:0000313" key="15">
    <source>
        <dbReference type="Proteomes" id="UP001212841"/>
    </source>
</evidence>
<evidence type="ECO:0000256" key="1">
    <source>
        <dbReference type="ARBA" id="ARBA00004163"/>
    </source>
</evidence>
<keyword evidence="8 11" id="KW-0472">Membrane</keyword>
<evidence type="ECO:0000313" key="14">
    <source>
        <dbReference type="EMBL" id="KAJ3052323.1"/>
    </source>
</evidence>
<evidence type="ECO:0000256" key="5">
    <source>
        <dbReference type="ARBA" id="ARBA00022927"/>
    </source>
</evidence>
<dbReference type="PIRSF" id="PIRSF028865">
    <property type="entry name" value="Membrin-2"/>
    <property type="match status" value="1"/>
</dbReference>
<dbReference type="InterPro" id="IPR027027">
    <property type="entry name" value="GOSR2/Membrin/Bos1"/>
</dbReference>
<evidence type="ECO:0000256" key="3">
    <source>
        <dbReference type="ARBA" id="ARBA00022448"/>
    </source>
</evidence>
<dbReference type="GO" id="GO:0005484">
    <property type="term" value="F:SNAP receptor activity"/>
    <property type="evidence" value="ECO:0007669"/>
    <property type="project" value="InterPro"/>
</dbReference>
<dbReference type="EMBL" id="JADGJD010000305">
    <property type="protein sequence ID" value="KAJ3052323.1"/>
    <property type="molecule type" value="Genomic_DNA"/>
</dbReference>
<dbReference type="GO" id="GO:0005789">
    <property type="term" value="C:endoplasmic reticulum membrane"/>
    <property type="evidence" value="ECO:0007669"/>
    <property type="project" value="UniProtKB-SubCell"/>
</dbReference>
<dbReference type="Pfam" id="PF12352">
    <property type="entry name" value="V-SNARE_C"/>
    <property type="match status" value="1"/>
</dbReference>
<keyword evidence="15" id="KW-1185">Reference proteome</keyword>
<comment type="function">
    <text evidence="11">SNARE required for protein transport between the ER and the Golgi complex.</text>
</comment>
<dbReference type="GO" id="GO:0006888">
    <property type="term" value="P:endoplasmic reticulum to Golgi vesicle-mediated transport"/>
    <property type="evidence" value="ECO:0007669"/>
    <property type="project" value="TreeGrafter"/>
</dbReference>
<dbReference type="GO" id="GO:0006906">
    <property type="term" value="P:vesicle fusion"/>
    <property type="evidence" value="ECO:0007669"/>
    <property type="project" value="TreeGrafter"/>
</dbReference>
<dbReference type="PANTHER" id="PTHR21230:SF1">
    <property type="entry name" value="GOLGI SNAP RECEPTOR COMPLEX MEMBER 2"/>
    <property type="match status" value="1"/>
</dbReference>
<dbReference type="SUPFAM" id="SSF58038">
    <property type="entry name" value="SNARE fusion complex"/>
    <property type="match status" value="1"/>
</dbReference>
<proteinExistence type="inferred from homology"/>
<dbReference type="CDD" id="cd15863">
    <property type="entry name" value="SNARE_GS27"/>
    <property type="match status" value="1"/>
</dbReference>
<evidence type="ECO:0000256" key="7">
    <source>
        <dbReference type="ARBA" id="ARBA00023034"/>
    </source>
</evidence>
<keyword evidence="3 11" id="KW-0813">Transport</keyword>
<sequence length="234" mass="26084">MSATVLYNNTVRQVSTLQQELDRLQSGADTSAAIQGQISAGLSSLKRAADDMEDFARREVTAVKREKALARAAKFREDYHSIKSAFDQYKAGERERAAKAAAQQREELLGGKGMGRRPSLSHRHTGQHSHDPQTTESTILMMDQAIREHDVLNSSSASIDQFINIGRTALQDLYEQRSMLKGTQRRILDVANTLGLSTTVIRYIEQRTAADAWILFAGIVVTVIIMYLIVRYLG</sequence>
<evidence type="ECO:0000256" key="12">
    <source>
        <dbReference type="SAM" id="MobiDB-lite"/>
    </source>
</evidence>
<evidence type="ECO:0000256" key="10">
    <source>
        <dbReference type="ARBA" id="ARBA00040957"/>
    </source>
</evidence>
<evidence type="ECO:0000256" key="2">
    <source>
        <dbReference type="ARBA" id="ARBA00004409"/>
    </source>
</evidence>
<keyword evidence="4 13" id="KW-0812">Transmembrane</keyword>
<dbReference type="PANTHER" id="PTHR21230">
    <property type="entry name" value="VESICLE TRANSPORT V-SNARE PROTEIN VTI1-RELATED"/>
    <property type="match status" value="1"/>
</dbReference>
<reference evidence="14" key="1">
    <citation type="submission" date="2020-05" db="EMBL/GenBank/DDBJ databases">
        <title>Phylogenomic resolution of chytrid fungi.</title>
        <authorList>
            <person name="Stajich J.E."/>
            <person name="Amses K."/>
            <person name="Simmons R."/>
            <person name="Seto K."/>
            <person name="Myers J."/>
            <person name="Bonds A."/>
            <person name="Quandt C.A."/>
            <person name="Barry K."/>
            <person name="Liu P."/>
            <person name="Grigoriev I."/>
            <person name="Longcore J.E."/>
            <person name="James T.Y."/>
        </authorList>
    </citation>
    <scope>NUCLEOTIDE SEQUENCE</scope>
    <source>
        <strain evidence="14">JEL0318</strain>
    </source>
</reference>
<gene>
    <name evidence="14" type="primary">BOS1</name>
    <name evidence="14" type="ORF">HK097_006523</name>
</gene>
<feature type="transmembrane region" description="Helical" evidence="13">
    <location>
        <begin position="210"/>
        <end position="230"/>
    </location>
</feature>
<name>A0AAD5SFM9_9FUNG</name>
<evidence type="ECO:0000256" key="13">
    <source>
        <dbReference type="SAM" id="Phobius"/>
    </source>
</evidence>
<evidence type="ECO:0000256" key="4">
    <source>
        <dbReference type="ARBA" id="ARBA00022692"/>
    </source>
</evidence>
<dbReference type="GO" id="GO:0000139">
    <property type="term" value="C:Golgi membrane"/>
    <property type="evidence" value="ECO:0007669"/>
    <property type="project" value="UniProtKB-SubCell"/>
</dbReference>
<evidence type="ECO:0000256" key="6">
    <source>
        <dbReference type="ARBA" id="ARBA00022989"/>
    </source>
</evidence>
<accession>A0AAD5SFM9</accession>
<comment type="subcellular location">
    <subcellularLocation>
        <location evidence="1">Endoplasmic reticulum membrane</location>
        <topology evidence="1">Single-pass type IV membrane protein</topology>
    </subcellularLocation>
    <subcellularLocation>
        <location evidence="2">Golgi apparatus membrane</location>
        <topology evidence="2">Single-pass type IV membrane protein</topology>
    </subcellularLocation>
</comment>
<feature type="compositionally biased region" description="Basic and acidic residues" evidence="12">
    <location>
        <begin position="100"/>
        <end position="109"/>
    </location>
</feature>
<comment type="caution">
    <text evidence="14">The sequence shown here is derived from an EMBL/GenBank/DDBJ whole genome shotgun (WGS) entry which is preliminary data.</text>
</comment>
<keyword evidence="6 13" id="KW-1133">Transmembrane helix</keyword>
<dbReference type="Proteomes" id="UP001212841">
    <property type="component" value="Unassembled WGS sequence"/>
</dbReference>
<dbReference type="GO" id="GO:0015031">
    <property type="term" value="P:protein transport"/>
    <property type="evidence" value="ECO:0007669"/>
    <property type="project" value="UniProtKB-KW"/>
</dbReference>
<protein>
    <recommendedName>
        <fullName evidence="10 11">Protein transport protein BOS1</fullName>
    </recommendedName>
</protein>
<dbReference type="GO" id="GO:0012507">
    <property type="term" value="C:ER to Golgi transport vesicle membrane"/>
    <property type="evidence" value="ECO:0007669"/>
    <property type="project" value="TreeGrafter"/>
</dbReference>
<feature type="region of interest" description="Disordered" evidence="12">
    <location>
        <begin position="100"/>
        <end position="134"/>
    </location>
</feature>
<comment type="similarity">
    <text evidence="9 11">Belongs to the BOS1 family.</text>
</comment>
<evidence type="ECO:0000256" key="8">
    <source>
        <dbReference type="ARBA" id="ARBA00023136"/>
    </source>
</evidence>
<keyword evidence="7" id="KW-0333">Golgi apparatus</keyword>